<dbReference type="Proteomes" id="UP000589738">
    <property type="component" value="Unassembled WGS sequence"/>
</dbReference>
<proteinExistence type="predicted"/>
<gene>
    <name evidence="1" type="ORF">HNP36_001120</name>
</gene>
<protein>
    <recommendedName>
        <fullName evidence="3">LysM domain-containing protein</fullName>
    </recommendedName>
</protein>
<evidence type="ECO:0000313" key="1">
    <source>
        <dbReference type="EMBL" id="MBB6370067.1"/>
    </source>
</evidence>
<evidence type="ECO:0000313" key="2">
    <source>
        <dbReference type="Proteomes" id="UP000589738"/>
    </source>
</evidence>
<dbReference type="AlphaFoldDB" id="A0A841N0X2"/>
<dbReference type="EMBL" id="JACHLC010000001">
    <property type="protein sequence ID" value="MBB6370067.1"/>
    <property type="molecule type" value="Genomic_DNA"/>
</dbReference>
<organism evidence="1 2">
    <name type="scientific">Chryseobacterium shigense</name>
    <dbReference type="NCBI Taxonomy" id="297244"/>
    <lineage>
        <taxon>Bacteria</taxon>
        <taxon>Pseudomonadati</taxon>
        <taxon>Bacteroidota</taxon>
        <taxon>Flavobacteriia</taxon>
        <taxon>Flavobacteriales</taxon>
        <taxon>Weeksellaceae</taxon>
        <taxon>Chryseobacterium group</taxon>
        <taxon>Chryseobacterium</taxon>
    </lineage>
</organism>
<accession>A0A841N0X2</accession>
<evidence type="ECO:0008006" key="3">
    <source>
        <dbReference type="Google" id="ProtNLM"/>
    </source>
</evidence>
<name>A0A841N0X2_9FLAO</name>
<comment type="caution">
    <text evidence="1">The sequence shown here is derived from an EMBL/GenBank/DDBJ whole genome shotgun (WGS) entry which is preliminary data.</text>
</comment>
<reference evidence="1 2" key="1">
    <citation type="submission" date="2020-08" db="EMBL/GenBank/DDBJ databases">
        <title>Functional genomics of gut bacteria from endangered species of beetles.</title>
        <authorList>
            <person name="Carlos-Shanley C."/>
        </authorList>
    </citation>
    <scope>NUCLEOTIDE SEQUENCE [LARGE SCALE GENOMIC DNA]</scope>
    <source>
        <strain evidence="1 2">S00136</strain>
    </source>
</reference>
<sequence>MSLTLPKTCKISKGTTLKELANFFRLTEEQLKRYHNTHCPLDDLIGYDIPEHVRMIYVPPDDIESREKIFNPKGGNSVNYKSKNTLYNKGSFNKRYGIIQKTFINGEEKLKLHYEIEIKKNNNKVEIKRKSVYLNHQRPDLIVEQMADKIGNMMYPLELELNDDGTIKETSNQQAILDRWLRLKLELEDYYRGKEAELIFQNVGKNIRSRSKFLHKIKDSLFYGMYFFPLYETFTEDKKYIFQMYLPLEENSGKVPFEVTLSLNEEISKTNKFLIQAEGKSIAPRLYSIHIPKNENNNQPTTEGYFDFTYKFNSKDNSIFAIYGEMGLKSQKLDKKITFECYEQLK</sequence>
<dbReference type="RefSeq" id="WP_184159570.1">
    <property type="nucleotide sequence ID" value="NZ_JACHLC010000001.1"/>
</dbReference>
<keyword evidence="2" id="KW-1185">Reference proteome</keyword>